<dbReference type="Gene3D" id="3.30.200.20">
    <property type="entry name" value="Phosphorylase Kinase, domain 1"/>
    <property type="match status" value="1"/>
</dbReference>
<keyword evidence="2" id="KW-1185">Reference proteome</keyword>
<accession>A0AA38WPK7</accession>
<reference evidence="1" key="1">
    <citation type="submission" date="2023-03" db="EMBL/GenBank/DDBJ databases">
        <title>Chromosome-scale reference genome and RAD-based genetic map of yellow starthistle (Centaurea solstitialis) reveal putative structural variation and QTLs associated with invader traits.</title>
        <authorList>
            <person name="Reatini B."/>
            <person name="Cang F.A."/>
            <person name="Jiang Q."/>
            <person name="Mckibben M.T.W."/>
            <person name="Barker M.S."/>
            <person name="Rieseberg L.H."/>
            <person name="Dlugosch K.M."/>
        </authorList>
    </citation>
    <scope>NUCLEOTIDE SEQUENCE</scope>
    <source>
        <strain evidence="1">CAN-66</strain>
        <tissue evidence="1">Leaf</tissue>
    </source>
</reference>
<protein>
    <submittedName>
        <fullName evidence="1">Uncharacterized protein</fullName>
    </submittedName>
</protein>
<gene>
    <name evidence="1" type="ORF">OSB04_005340</name>
</gene>
<evidence type="ECO:0000313" key="2">
    <source>
        <dbReference type="Proteomes" id="UP001172457"/>
    </source>
</evidence>
<comment type="caution">
    <text evidence="1">The sequence shown here is derived from an EMBL/GenBank/DDBJ whole genome shotgun (WGS) entry which is preliminary data.</text>
</comment>
<sequence>MVVVVGTFPVDEAAVFAPGSRMKEAEQIWLWSSCWKAPFVVVVVVEGASCGGRGGGSRAEQIWWWWSWWKVPVVVIVVVEVADVVVKAGRADLLVVVVVEGTDCSGRRGGRRRLRWSSWWKASIAVVVVVEGGGGVISDLGGGGRRQVVVKNHDDVDGLTNKGTFRYSYFTMEPIQITNLQPLNVSKKLVATSYQGEAEFLAEISTPGKLNHMNLIDIWGYCAGRKHRVFG</sequence>
<organism evidence="1 2">
    <name type="scientific">Centaurea solstitialis</name>
    <name type="common">yellow star-thistle</name>
    <dbReference type="NCBI Taxonomy" id="347529"/>
    <lineage>
        <taxon>Eukaryota</taxon>
        <taxon>Viridiplantae</taxon>
        <taxon>Streptophyta</taxon>
        <taxon>Embryophyta</taxon>
        <taxon>Tracheophyta</taxon>
        <taxon>Spermatophyta</taxon>
        <taxon>Magnoliopsida</taxon>
        <taxon>eudicotyledons</taxon>
        <taxon>Gunneridae</taxon>
        <taxon>Pentapetalae</taxon>
        <taxon>asterids</taxon>
        <taxon>campanulids</taxon>
        <taxon>Asterales</taxon>
        <taxon>Asteraceae</taxon>
        <taxon>Carduoideae</taxon>
        <taxon>Cardueae</taxon>
        <taxon>Centaureinae</taxon>
        <taxon>Centaurea</taxon>
    </lineage>
</organism>
<dbReference type="AlphaFoldDB" id="A0AA38WPK7"/>
<dbReference type="Proteomes" id="UP001172457">
    <property type="component" value="Chromosome 2"/>
</dbReference>
<dbReference type="EMBL" id="JARYMX010000002">
    <property type="protein sequence ID" value="KAJ9560180.1"/>
    <property type="molecule type" value="Genomic_DNA"/>
</dbReference>
<proteinExistence type="predicted"/>
<name>A0AA38WPK7_9ASTR</name>
<evidence type="ECO:0000313" key="1">
    <source>
        <dbReference type="EMBL" id="KAJ9560180.1"/>
    </source>
</evidence>